<gene>
    <name evidence="4" type="ORF">OMES3154_00456</name>
</gene>
<sequence length="433" mass="47860">MKKKLIYSVVSLLTIAGIVSCGTSKEEVKAEAKKSAEITVQAESSWVDYYKKAAEKVMKENPGDKINVVEMGSFDLLDKLDKTDATNPDITDVFAFPLDRLSKLSQAEALASFDAKALAGKIGGFGDYDKGLGGQIVVDGAYLGFPFNIETLVTFVNTKNAKNLNIDLTKPVELVQKDVNNVMIAMFNAWFAVAATNAGNIELLGKTSDGFYSDLVKPYDELSKEQKMVIDQLFKYWQKANAQKTTLFDAGATWGYIDEQFKDGGKAVLRIDGPWSVGGLSELSKNLDVLPIGSISVAGEALRHWKGGWALGINARIEEDMDKKALAEKMIAELMNRENAAELFKVSGKIMPNVSKEEYAKSNLEQFNKKVIAAVIDSYEDSVARPLFKEWDKVWDTWQNGILSWNTAQPKNAKEAYNELSASFKAMMQNIDK</sequence>
<dbReference type="EMBL" id="CABWIB010000001">
    <property type="protein sequence ID" value="VWL85172.1"/>
    <property type="molecule type" value="Genomic_DNA"/>
</dbReference>
<evidence type="ECO:0000256" key="3">
    <source>
        <dbReference type="ARBA" id="ARBA00022729"/>
    </source>
</evidence>
<evidence type="ECO:0000256" key="1">
    <source>
        <dbReference type="ARBA" id="ARBA00008520"/>
    </source>
</evidence>
<comment type="similarity">
    <text evidence="1">Belongs to the bacterial solute-binding protein 1 family.</text>
</comment>
<dbReference type="GO" id="GO:0055052">
    <property type="term" value="C:ATP-binding cassette (ABC) transporter complex, substrate-binding subunit-containing"/>
    <property type="evidence" value="ECO:0007669"/>
    <property type="project" value="TreeGrafter"/>
</dbReference>
<dbReference type="PANTHER" id="PTHR30061:SF50">
    <property type="entry name" value="MALTOSE_MALTODEXTRIN-BINDING PERIPLASMIC PROTEIN"/>
    <property type="match status" value="1"/>
</dbReference>
<keyword evidence="2" id="KW-0813">Transport</keyword>
<dbReference type="GO" id="GO:0042956">
    <property type="term" value="P:maltodextrin transmembrane transport"/>
    <property type="evidence" value="ECO:0007669"/>
    <property type="project" value="TreeGrafter"/>
</dbReference>
<dbReference type="GO" id="GO:0015768">
    <property type="term" value="P:maltose transport"/>
    <property type="evidence" value="ECO:0007669"/>
    <property type="project" value="TreeGrafter"/>
</dbReference>
<evidence type="ECO:0000313" key="5">
    <source>
        <dbReference type="Proteomes" id="UP000419017"/>
    </source>
</evidence>
<evidence type="ECO:0000256" key="2">
    <source>
        <dbReference type="ARBA" id="ARBA00022448"/>
    </source>
</evidence>
<evidence type="ECO:0000313" key="4">
    <source>
        <dbReference type="EMBL" id="VWL85172.1"/>
    </source>
</evidence>
<protein>
    <submittedName>
        <fullName evidence="4">Maltodextrin-binding protein MdxE</fullName>
    </submittedName>
</protein>
<dbReference type="Gene3D" id="3.40.190.10">
    <property type="entry name" value="Periplasmic binding protein-like II"/>
    <property type="match status" value="2"/>
</dbReference>
<keyword evidence="3" id="KW-0732">Signal</keyword>
<dbReference type="Pfam" id="PF01547">
    <property type="entry name" value="SBP_bac_1"/>
    <property type="match status" value="1"/>
</dbReference>
<dbReference type="InterPro" id="IPR006059">
    <property type="entry name" value="SBP"/>
</dbReference>
<dbReference type="PANTHER" id="PTHR30061">
    <property type="entry name" value="MALTOSE-BINDING PERIPLASMIC PROTEIN"/>
    <property type="match status" value="1"/>
</dbReference>
<proteinExistence type="inferred from homology"/>
<organism evidence="4 5">
    <name type="scientific">Oceanivirga miroungae</name>
    <dbReference type="NCBI Taxonomy" id="1130046"/>
    <lineage>
        <taxon>Bacteria</taxon>
        <taxon>Fusobacteriati</taxon>
        <taxon>Fusobacteriota</taxon>
        <taxon>Fusobacteriia</taxon>
        <taxon>Fusobacteriales</taxon>
        <taxon>Leptotrichiaceae</taxon>
        <taxon>Oceanivirga</taxon>
    </lineage>
</organism>
<reference evidence="4 5" key="1">
    <citation type="submission" date="2019-10" db="EMBL/GenBank/DDBJ databases">
        <authorList>
            <person name="Blom J."/>
        </authorList>
    </citation>
    <scope>NUCLEOTIDE SEQUENCE [LARGE SCALE GENOMIC DNA]</scope>
    <source>
        <strain evidence="4 5">ES3154-GLU</strain>
    </source>
</reference>
<dbReference type="AlphaFoldDB" id="A0A6I8MAH2"/>
<name>A0A6I8MAH2_9FUSO</name>
<dbReference type="SUPFAM" id="SSF53850">
    <property type="entry name" value="Periplasmic binding protein-like II"/>
    <property type="match status" value="1"/>
</dbReference>
<dbReference type="GO" id="GO:1901982">
    <property type="term" value="F:maltose binding"/>
    <property type="evidence" value="ECO:0007669"/>
    <property type="project" value="TreeGrafter"/>
</dbReference>
<dbReference type="Proteomes" id="UP000419017">
    <property type="component" value="Unassembled WGS sequence"/>
</dbReference>
<dbReference type="PROSITE" id="PS51257">
    <property type="entry name" value="PROKAR_LIPOPROTEIN"/>
    <property type="match status" value="1"/>
</dbReference>
<keyword evidence="5" id="KW-1185">Reference proteome</keyword>
<dbReference type="RefSeq" id="WP_156683189.1">
    <property type="nucleotide sequence ID" value="NZ_CABWIB010000001.1"/>
</dbReference>
<accession>A0A6I8MAH2</accession>